<feature type="compositionally biased region" description="Low complexity" evidence="2">
    <location>
        <begin position="811"/>
        <end position="846"/>
    </location>
</feature>
<dbReference type="OrthoDB" id="333905at2759"/>
<feature type="compositionally biased region" description="Polar residues" evidence="2">
    <location>
        <begin position="758"/>
        <end position="773"/>
    </location>
</feature>
<feature type="region of interest" description="Disordered" evidence="2">
    <location>
        <begin position="697"/>
        <end position="948"/>
    </location>
</feature>
<protein>
    <recommendedName>
        <fullName evidence="3">BAG domain-containing protein</fullName>
    </recommendedName>
</protein>
<proteinExistence type="predicted"/>
<reference evidence="4 5" key="1">
    <citation type="journal article" date="2019" name="Nat. Ecol. Evol.">
        <title>Megaphylogeny resolves global patterns of mushroom evolution.</title>
        <authorList>
            <person name="Varga T."/>
            <person name="Krizsan K."/>
            <person name="Foldi C."/>
            <person name="Dima B."/>
            <person name="Sanchez-Garcia M."/>
            <person name="Sanchez-Ramirez S."/>
            <person name="Szollosi G.J."/>
            <person name="Szarkandi J.G."/>
            <person name="Papp V."/>
            <person name="Albert L."/>
            <person name="Andreopoulos W."/>
            <person name="Angelini C."/>
            <person name="Antonin V."/>
            <person name="Barry K.W."/>
            <person name="Bougher N.L."/>
            <person name="Buchanan P."/>
            <person name="Buyck B."/>
            <person name="Bense V."/>
            <person name="Catcheside P."/>
            <person name="Chovatia M."/>
            <person name="Cooper J."/>
            <person name="Damon W."/>
            <person name="Desjardin D."/>
            <person name="Finy P."/>
            <person name="Geml J."/>
            <person name="Haridas S."/>
            <person name="Hughes K."/>
            <person name="Justo A."/>
            <person name="Karasinski D."/>
            <person name="Kautmanova I."/>
            <person name="Kiss B."/>
            <person name="Kocsube S."/>
            <person name="Kotiranta H."/>
            <person name="LaButti K.M."/>
            <person name="Lechner B.E."/>
            <person name="Liimatainen K."/>
            <person name="Lipzen A."/>
            <person name="Lukacs Z."/>
            <person name="Mihaltcheva S."/>
            <person name="Morgado L.N."/>
            <person name="Niskanen T."/>
            <person name="Noordeloos M.E."/>
            <person name="Ohm R.A."/>
            <person name="Ortiz-Santana B."/>
            <person name="Ovrebo C."/>
            <person name="Racz N."/>
            <person name="Riley R."/>
            <person name="Savchenko A."/>
            <person name="Shiryaev A."/>
            <person name="Soop K."/>
            <person name="Spirin V."/>
            <person name="Szebenyi C."/>
            <person name="Tomsovsky M."/>
            <person name="Tulloss R.E."/>
            <person name="Uehling J."/>
            <person name="Grigoriev I.V."/>
            <person name="Vagvolgyi C."/>
            <person name="Papp T."/>
            <person name="Martin F.M."/>
            <person name="Miettinen O."/>
            <person name="Hibbett D.S."/>
            <person name="Nagy L.G."/>
        </authorList>
    </citation>
    <scope>NUCLEOTIDE SEQUENCE [LARGE SCALE GENOMIC DNA]</scope>
    <source>
        <strain evidence="4 5">CBS 962.96</strain>
    </source>
</reference>
<feature type="compositionally biased region" description="Low complexity" evidence="2">
    <location>
        <begin position="438"/>
        <end position="463"/>
    </location>
</feature>
<dbReference type="Gene3D" id="1.20.58.120">
    <property type="entry name" value="BAG domain"/>
    <property type="match status" value="1"/>
</dbReference>
<feature type="region of interest" description="Disordered" evidence="2">
    <location>
        <begin position="189"/>
        <end position="222"/>
    </location>
</feature>
<feature type="compositionally biased region" description="Polar residues" evidence="2">
    <location>
        <begin position="700"/>
        <end position="732"/>
    </location>
</feature>
<evidence type="ECO:0000256" key="2">
    <source>
        <dbReference type="SAM" id="MobiDB-lite"/>
    </source>
</evidence>
<dbReference type="InterPro" id="IPR036533">
    <property type="entry name" value="BAG_dom_sf"/>
</dbReference>
<feature type="region of interest" description="Disordered" evidence="2">
    <location>
        <begin position="427"/>
        <end position="471"/>
    </location>
</feature>
<accession>A0A4S8LJV6</accession>
<feature type="compositionally biased region" description="Polar residues" evidence="2">
    <location>
        <begin position="213"/>
        <end position="222"/>
    </location>
</feature>
<feature type="compositionally biased region" description="Polar residues" evidence="2">
    <location>
        <begin position="589"/>
        <end position="599"/>
    </location>
</feature>
<gene>
    <name evidence="4" type="ORF">K435DRAFT_865279</name>
</gene>
<feature type="compositionally biased region" description="Acidic residues" evidence="2">
    <location>
        <begin position="902"/>
        <end position="911"/>
    </location>
</feature>
<keyword evidence="1" id="KW-0175">Coiled coil</keyword>
<feature type="region of interest" description="Disordered" evidence="2">
    <location>
        <begin position="248"/>
        <end position="291"/>
    </location>
</feature>
<feature type="compositionally biased region" description="Low complexity" evidence="2">
    <location>
        <begin position="358"/>
        <end position="383"/>
    </location>
</feature>
<feature type="compositionally biased region" description="Low complexity" evidence="2">
    <location>
        <begin position="774"/>
        <end position="790"/>
    </location>
</feature>
<evidence type="ECO:0000259" key="3">
    <source>
        <dbReference type="Pfam" id="PF02179"/>
    </source>
</evidence>
<evidence type="ECO:0000313" key="4">
    <source>
        <dbReference type="EMBL" id="THU89439.1"/>
    </source>
</evidence>
<feature type="coiled-coil region" evidence="1">
    <location>
        <begin position="100"/>
        <end position="159"/>
    </location>
</feature>
<keyword evidence="5" id="KW-1185">Reference proteome</keyword>
<feature type="compositionally biased region" description="Polar residues" evidence="2">
    <location>
        <begin position="189"/>
        <end position="205"/>
    </location>
</feature>
<dbReference type="AlphaFoldDB" id="A0A4S8LJV6"/>
<feature type="compositionally biased region" description="Basic and acidic residues" evidence="2">
    <location>
        <begin position="259"/>
        <end position="270"/>
    </location>
</feature>
<dbReference type="EMBL" id="ML179367">
    <property type="protein sequence ID" value="THU89439.1"/>
    <property type="molecule type" value="Genomic_DNA"/>
</dbReference>
<feature type="domain" description="BAG" evidence="3">
    <location>
        <begin position="613"/>
        <end position="656"/>
    </location>
</feature>
<sequence>MFSTLRPQYPSLSSDLYSRPSSNPRDRYLAALAEARAAEADYLAAEAVQREEEALRRRLEEIQFQKRHNRLSQYTQSVDSYSYGHPSRDRLALLRQEIQEEELRQAVIARERELDALRRQELEEAELIAFKKRQEEQKLELLTRRRQEEEKRLLALRQGQQAEKTRRLARVLESPEAHPVVRLLVNPQNNTCSQPHRRVSQSQPAATHPCRRLSNTHSSCTPASVFVQPNTESRQFEDALKLLFGQAVQSTPTKPGKPKNPETRQTDAFRKPTVRFSLPEPEAQPQEEKQPAMTMFPFALPTAKPVAVPTPIRSLKEQLENRLNNDEAVEIRDTIQAIFASLVDAAGQTAVASGNAESSKPSASTSSTSVPSTSSSTSTSSAAQPPRVPSPTSFLKDQLEARMNSDEAIEIRDTVQAILASLVDTTGPTAASGKAESSKPSTSTSTSVPCTSSSSSASFAAQPPRAPSPTSFLKDQLEARMNSDEAIEIRDTIQAIFASLADNAGYTNSGGANTSSTAASTKGKERSAPIPTDVAAEPTSADVLKSMETVRNIEASFLSLQSDFVFPSQLDFTPTSSRSPSPSRHENINEPSTPTSDSSILKLAYTSRNHPVRYYEQTLSALLTQLDGVQSYGNEDVRGRRKEVVARVEKALEDLEGEIEGRWKSKVAKETREVDVPTVQESSISEPMVGAVEAAPVTAEVNSSQPEISERQASAEISQESVSDATGSVETDSGSKQDDQEQYVSSLAALETEEQVQEDAQSQSLNSESTIDLTETSMSSPSSISVTETEQVTKDSGAEGQQDVEPALDQSTASSTSTYPPSVNSYPPSYPATTLSTTPSLSASSSVATIRPYDVDPEPQANNTSRSELEPGSGSIVAPVSLSMSMELPAAFEIKSTSPEQGSEEDSDDSGVDAFSLPDSEIEGKTESTRGVGKQGHDSDGDWSEVEA</sequence>
<evidence type="ECO:0000256" key="1">
    <source>
        <dbReference type="SAM" id="Coils"/>
    </source>
</evidence>
<feature type="compositionally biased region" description="Low complexity" evidence="2">
    <location>
        <begin position="573"/>
        <end position="582"/>
    </location>
</feature>
<evidence type="ECO:0000313" key="5">
    <source>
        <dbReference type="Proteomes" id="UP000297245"/>
    </source>
</evidence>
<dbReference type="Pfam" id="PF02179">
    <property type="entry name" value="BAG"/>
    <property type="match status" value="1"/>
</dbReference>
<dbReference type="GO" id="GO:0051087">
    <property type="term" value="F:protein-folding chaperone binding"/>
    <property type="evidence" value="ECO:0007669"/>
    <property type="project" value="InterPro"/>
</dbReference>
<feature type="region of interest" description="Disordered" evidence="2">
    <location>
        <begin position="354"/>
        <end position="393"/>
    </location>
</feature>
<organism evidence="4 5">
    <name type="scientific">Dendrothele bispora (strain CBS 962.96)</name>
    <dbReference type="NCBI Taxonomy" id="1314807"/>
    <lineage>
        <taxon>Eukaryota</taxon>
        <taxon>Fungi</taxon>
        <taxon>Dikarya</taxon>
        <taxon>Basidiomycota</taxon>
        <taxon>Agaricomycotina</taxon>
        <taxon>Agaricomycetes</taxon>
        <taxon>Agaricomycetidae</taxon>
        <taxon>Agaricales</taxon>
        <taxon>Agaricales incertae sedis</taxon>
        <taxon>Dendrothele</taxon>
    </lineage>
</organism>
<feature type="compositionally biased region" description="Low complexity" evidence="2">
    <location>
        <begin position="9"/>
        <end position="22"/>
    </location>
</feature>
<feature type="compositionally biased region" description="Low complexity" evidence="2">
    <location>
        <begin position="507"/>
        <end position="521"/>
    </location>
</feature>
<dbReference type="SUPFAM" id="SSF63491">
    <property type="entry name" value="BAG domain"/>
    <property type="match status" value="1"/>
</dbReference>
<feature type="region of interest" description="Disordered" evidence="2">
    <location>
        <begin position="571"/>
        <end position="599"/>
    </location>
</feature>
<dbReference type="InterPro" id="IPR003103">
    <property type="entry name" value="BAG_domain"/>
</dbReference>
<feature type="region of interest" description="Disordered" evidence="2">
    <location>
        <begin position="1"/>
        <end position="22"/>
    </location>
</feature>
<dbReference type="Proteomes" id="UP000297245">
    <property type="component" value="Unassembled WGS sequence"/>
</dbReference>
<feature type="region of interest" description="Disordered" evidence="2">
    <location>
        <begin position="504"/>
        <end position="538"/>
    </location>
</feature>
<name>A0A4S8LJV6_DENBC</name>